<protein>
    <submittedName>
        <fullName evidence="1">Uncharacterized protein</fullName>
    </submittedName>
</protein>
<gene>
    <name evidence="1" type="ORF">ILEXP_LOCUS7533</name>
</gene>
<proteinExistence type="predicted"/>
<comment type="caution">
    <text evidence="1">The sequence shown here is derived from an EMBL/GenBank/DDBJ whole genome shotgun (WGS) entry which is preliminary data.</text>
</comment>
<keyword evidence="2" id="KW-1185">Reference proteome</keyword>
<dbReference type="AlphaFoldDB" id="A0ABC8R522"/>
<evidence type="ECO:0000313" key="2">
    <source>
        <dbReference type="Proteomes" id="UP001642360"/>
    </source>
</evidence>
<evidence type="ECO:0000313" key="1">
    <source>
        <dbReference type="EMBL" id="CAK9140103.1"/>
    </source>
</evidence>
<dbReference type="Proteomes" id="UP001642360">
    <property type="component" value="Unassembled WGS sequence"/>
</dbReference>
<reference evidence="1 2" key="1">
    <citation type="submission" date="2024-02" db="EMBL/GenBank/DDBJ databases">
        <authorList>
            <person name="Vignale AGUSTIN F."/>
            <person name="Sosa J E."/>
            <person name="Modenutti C."/>
        </authorList>
    </citation>
    <scope>NUCLEOTIDE SEQUENCE [LARGE SCALE GENOMIC DNA]</scope>
</reference>
<feature type="non-terminal residue" evidence="1">
    <location>
        <position position="1"/>
    </location>
</feature>
<sequence>LCANETIKIDESTFSVGEATSEDELWAAAYLRVRTFYDFRESFGIKGEVTAAGVIGLPDDGVGGAVEELEVAVG</sequence>
<organism evidence="1 2">
    <name type="scientific">Ilex paraguariensis</name>
    <name type="common">yerba mate</name>
    <dbReference type="NCBI Taxonomy" id="185542"/>
    <lineage>
        <taxon>Eukaryota</taxon>
        <taxon>Viridiplantae</taxon>
        <taxon>Streptophyta</taxon>
        <taxon>Embryophyta</taxon>
        <taxon>Tracheophyta</taxon>
        <taxon>Spermatophyta</taxon>
        <taxon>Magnoliopsida</taxon>
        <taxon>eudicotyledons</taxon>
        <taxon>Gunneridae</taxon>
        <taxon>Pentapetalae</taxon>
        <taxon>asterids</taxon>
        <taxon>campanulids</taxon>
        <taxon>Aquifoliales</taxon>
        <taxon>Aquifoliaceae</taxon>
        <taxon>Ilex</taxon>
    </lineage>
</organism>
<accession>A0ABC8R522</accession>
<name>A0ABC8R522_9AQUA</name>
<dbReference type="EMBL" id="CAUOFW020001014">
    <property type="protein sequence ID" value="CAK9140103.1"/>
    <property type="molecule type" value="Genomic_DNA"/>
</dbReference>